<evidence type="ECO:0000313" key="2">
    <source>
        <dbReference type="EMBL" id="WMT09712.1"/>
    </source>
</evidence>
<keyword evidence="1" id="KW-0812">Transmembrane</keyword>
<keyword evidence="3" id="KW-1185">Reference proteome</keyword>
<evidence type="ECO:0008006" key="4">
    <source>
        <dbReference type="Google" id="ProtNLM"/>
    </source>
</evidence>
<sequence>MPESGSVELIWLFGPFVLYLAMLVVYYVWEGKREKRLRERYEEAKHGQ</sequence>
<dbReference type="EMBL" id="CP101873">
    <property type="protein sequence ID" value="WMT09712.1"/>
    <property type="molecule type" value="Genomic_DNA"/>
</dbReference>
<feature type="transmembrane region" description="Helical" evidence="1">
    <location>
        <begin position="12"/>
        <end position="29"/>
    </location>
</feature>
<dbReference type="RefSeq" id="WP_162834893.1">
    <property type="nucleotide sequence ID" value="NZ_CP101873.1"/>
</dbReference>
<reference evidence="2 3" key="1">
    <citation type="submission" date="2022-07" db="EMBL/GenBank/DDBJ databases">
        <title>Two temperate virus in Haloterrigena jeotgali A29.</title>
        <authorList>
            <person name="Deng X."/>
        </authorList>
    </citation>
    <scope>NUCLEOTIDE SEQUENCE [LARGE SCALE GENOMIC DNA]</scope>
    <source>
        <strain evidence="2 3">A29</strain>
    </source>
</reference>
<proteinExistence type="predicted"/>
<evidence type="ECO:0000256" key="1">
    <source>
        <dbReference type="SAM" id="Phobius"/>
    </source>
</evidence>
<dbReference type="Proteomes" id="UP001224926">
    <property type="component" value="Chromosome"/>
</dbReference>
<evidence type="ECO:0000313" key="3">
    <source>
        <dbReference type="Proteomes" id="UP001224926"/>
    </source>
</evidence>
<accession>A0AAF0PDU7</accession>
<keyword evidence="1" id="KW-0472">Membrane</keyword>
<keyword evidence="1" id="KW-1133">Transmembrane helix</keyword>
<dbReference type="GeneID" id="84214033"/>
<dbReference type="AlphaFoldDB" id="A0AAF0PDU7"/>
<gene>
    <name evidence="2" type="ORF">NP511_08790</name>
</gene>
<protein>
    <recommendedName>
        <fullName evidence="4">CcmD family protein</fullName>
    </recommendedName>
</protein>
<name>A0AAF0PDU7_9EURY</name>
<organism evidence="2 3">
    <name type="scientific">Natrinema thermotolerans</name>
    <dbReference type="NCBI Taxonomy" id="121872"/>
    <lineage>
        <taxon>Archaea</taxon>
        <taxon>Methanobacteriati</taxon>
        <taxon>Methanobacteriota</taxon>
        <taxon>Stenosarchaea group</taxon>
        <taxon>Halobacteria</taxon>
        <taxon>Halobacteriales</taxon>
        <taxon>Natrialbaceae</taxon>
        <taxon>Natrinema</taxon>
    </lineage>
</organism>